<keyword evidence="6" id="KW-1185">Reference proteome</keyword>
<dbReference type="PANTHER" id="PTHR23222:SF0">
    <property type="entry name" value="PROHIBITIN 1"/>
    <property type="match status" value="1"/>
</dbReference>
<dbReference type="InterPro" id="IPR001107">
    <property type="entry name" value="Band_7"/>
</dbReference>
<comment type="similarity">
    <text evidence="1 2">Belongs to the prohibitin family.</text>
</comment>
<organism evidence="5 6">
    <name type="scientific">Triparma columacea</name>
    <dbReference type="NCBI Taxonomy" id="722753"/>
    <lineage>
        <taxon>Eukaryota</taxon>
        <taxon>Sar</taxon>
        <taxon>Stramenopiles</taxon>
        <taxon>Ochrophyta</taxon>
        <taxon>Bolidophyceae</taxon>
        <taxon>Parmales</taxon>
        <taxon>Triparmaceae</taxon>
        <taxon>Triparma</taxon>
    </lineage>
</organism>
<dbReference type="GO" id="GO:0005743">
    <property type="term" value="C:mitochondrial inner membrane"/>
    <property type="evidence" value="ECO:0007669"/>
    <property type="project" value="UniProtKB-SubCell"/>
</dbReference>
<keyword evidence="2" id="KW-0496">Mitochondrion</keyword>
<dbReference type="InterPro" id="IPR000163">
    <property type="entry name" value="Prohibitin"/>
</dbReference>
<feature type="region of interest" description="Disordered" evidence="3">
    <location>
        <begin position="264"/>
        <end position="283"/>
    </location>
</feature>
<dbReference type="FunFam" id="3.30.479.30:FF:000001">
    <property type="entry name" value="Prohibitin 2"/>
    <property type="match status" value="1"/>
</dbReference>
<feature type="domain" description="Band 7" evidence="4">
    <location>
        <begin position="26"/>
        <end position="188"/>
    </location>
</feature>
<evidence type="ECO:0000256" key="2">
    <source>
        <dbReference type="RuleBase" id="RU366048"/>
    </source>
</evidence>
<dbReference type="AlphaFoldDB" id="A0A9W7GEF2"/>
<dbReference type="PRINTS" id="PR00679">
    <property type="entry name" value="PROHIBITIN"/>
</dbReference>
<dbReference type="EMBL" id="BRYA01001448">
    <property type="protein sequence ID" value="GMI42944.1"/>
    <property type="molecule type" value="Genomic_DNA"/>
</dbReference>
<comment type="subcellular location">
    <subcellularLocation>
        <location evidence="2">Mitochondrion inner membrane</location>
    </subcellularLocation>
</comment>
<comment type="caution">
    <text evidence="5">The sequence shown here is derived from an EMBL/GenBank/DDBJ whole genome shotgun (WGS) entry which is preliminary data.</text>
</comment>
<evidence type="ECO:0000256" key="3">
    <source>
        <dbReference type="SAM" id="MobiDB-lite"/>
    </source>
</evidence>
<name>A0A9W7GEF2_9STRA</name>
<evidence type="ECO:0000313" key="6">
    <source>
        <dbReference type="Proteomes" id="UP001165065"/>
    </source>
</evidence>
<dbReference type="OrthoDB" id="275637at2759"/>
<reference evidence="6" key="1">
    <citation type="journal article" date="2023" name="Commun. Biol.">
        <title>Genome analysis of Parmales, the sister group of diatoms, reveals the evolutionary specialization of diatoms from phago-mixotrophs to photoautotrophs.</title>
        <authorList>
            <person name="Ban H."/>
            <person name="Sato S."/>
            <person name="Yoshikawa S."/>
            <person name="Yamada K."/>
            <person name="Nakamura Y."/>
            <person name="Ichinomiya M."/>
            <person name="Sato N."/>
            <person name="Blanc-Mathieu R."/>
            <person name="Endo H."/>
            <person name="Kuwata A."/>
            <person name="Ogata H."/>
        </authorList>
    </citation>
    <scope>NUCLEOTIDE SEQUENCE [LARGE SCALE GENOMIC DNA]</scope>
</reference>
<feature type="compositionally biased region" description="Gly residues" evidence="3">
    <location>
        <begin position="264"/>
        <end position="276"/>
    </location>
</feature>
<gene>
    <name evidence="5" type="ORF">TrCOL_g3839</name>
</gene>
<dbReference type="SUPFAM" id="SSF117892">
    <property type="entry name" value="Band 7/SPFH domain"/>
    <property type="match status" value="1"/>
</dbReference>
<dbReference type="SMART" id="SM00244">
    <property type="entry name" value="PHB"/>
    <property type="match status" value="1"/>
</dbReference>
<keyword evidence="2" id="KW-0472">Membrane</keyword>
<dbReference type="Gene3D" id="3.30.479.30">
    <property type="entry name" value="Band 7 domain"/>
    <property type="match status" value="1"/>
</dbReference>
<sequence>MADKLLGSISRYSGVAAIGLIGVNQCLYNVDAGHRAVLFDNLQGGILPDVRGEGTHFIIPIIQRPIIIEVRSTPKEIPSQTGTKDLQTVNIKLRVLWRPMEDKLSHIYRTLGPDYSERVLPGIGNEVLKSVVAQYNASELLSKRAEVSARIAEGIKERGAQFNLIFDDVAITHLNFMPEFVRAIEEKQVAQQNAEKQLFVVQKAEQERLATVIRAEGEAEAAELLTKSIERSGEGIIEVQKIDAAKQIATTLARARNITYLPSGSGGGGTGGGGPGLLMNIDK</sequence>
<accession>A0A9W7GEF2</accession>
<evidence type="ECO:0000313" key="5">
    <source>
        <dbReference type="EMBL" id="GMI42944.1"/>
    </source>
</evidence>
<dbReference type="PANTHER" id="PTHR23222">
    <property type="entry name" value="PROHIBITIN"/>
    <property type="match status" value="1"/>
</dbReference>
<dbReference type="Pfam" id="PF01145">
    <property type="entry name" value="Band_7"/>
    <property type="match status" value="1"/>
</dbReference>
<dbReference type="CDD" id="cd03401">
    <property type="entry name" value="SPFH_prohibitin"/>
    <property type="match status" value="1"/>
</dbReference>
<proteinExistence type="inferred from homology"/>
<protein>
    <recommendedName>
        <fullName evidence="2">Prohibitin</fullName>
    </recommendedName>
</protein>
<evidence type="ECO:0000259" key="4">
    <source>
        <dbReference type="SMART" id="SM00244"/>
    </source>
</evidence>
<dbReference type="Proteomes" id="UP001165065">
    <property type="component" value="Unassembled WGS sequence"/>
</dbReference>
<dbReference type="InterPro" id="IPR036013">
    <property type="entry name" value="Band_7/SPFH_dom_sf"/>
</dbReference>
<evidence type="ECO:0000256" key="1">
    <source>
        <dbReference type="ARBA" id="ARBA00009658"/>
    </source>
</evidence>
<keyword evidence="2" id="KW-0999">Mitochondrion inner membrane</keyword>
<dbReference type="GO" id="GO:0007005">
    <property type="term" value="P:mitochondrion organization"/>
    <property type="evidence" value="ECO:0007669"/>
    <property type="project" value="TreeGrafter"/>
</dbReference>